<organism evidence="2 3">
    <name type="scientific">Solanum stoloniferum</name>
    <dbReference type="NCBI Taxonomy" id="62892"/>
    <lineage>
        <taxon>Eukaryota</taxon>
        <taxon>Viridiplantae</taxon>
        <taxon>Streptophyta</taxon>
        <taxon>Embryophyta</taxon>
        <taxon>Tracheophyta</taxon>
        <taxon>Spermatophyta</taxon>
        <taxon>Magnoliopsida</taxon>
        <taxon>eudicotyledons</taxon>
        <taxon>Gunneridae</taxon>
        <taxon>Pentapetalae</taxon>
        <taxon>asterids</taxon>
        <taxon>lamiids</taxon>
        <taxon>Solanales</taxon>
        <taxon>Solanaceae</taxon>
        <taxon>Solanoideae</taxon>
        <taxon>Solaneae</taxon>
        <taxon>Solanum</taxon>
    </lineage>
</organism>
<feature type="region of interest" description="Disordered" evidence="1">
    <location>
        <begin position="66"/>
        <end position="87"/>
    </location>
</feature>
<accession>A0ABD2T6Z7</accession>
<feature type="region of interest" description="Disordered" evidence="1">
    <location>
        <begin position="1"/>
        <end position="31"/>
    </location>
</feature>
<dbReference type="Proteomes" id="UP001627284">
    <property type="component" value="Unassembled WGS sequence"/>
</dbReference>
<evidence type="ECO:0000313" key="3">
    <source>
        <dbReference type="Proteomes" id="UP001627284"/>
    </source>
</evidence>
<gene>
    <name evidence="2" type="ORF">AABB24_020064</name>
</gene>
<reference evidence="2 3" key="1">
    <citation type="submission" date="2024-05" db="EMBL/GenBank/DDBJ databases">
        <title>De novo assembly of an allotetraploid wild potato.</title>
        <authorList>
            <person name="Hosaka A.J."/>
        </authorList>
    </citation>
    <scope>NUCLEOTIDE SEQUENCE [LARGE SCALE GENOMIC DNA]</scope>
    <source>
        <tissue evidence="2">Young leaves</tissue>
    </source>
</reference>
<evidence type="ECO:0000313" key="2">
    <source>
        <dbReference type="EMBL" id="KAL3351795.1"/>
    </source>
</evidence>
<protein>
    <submittedName>
        <fullName evidence="2">Uncharacterized protein</fullName>
    </submittedName>
</protein>
<proteinExistence type="predicted"/>
<sequence>MSNSQRRIGVRNRRSPYDRSSRRRQHDHPFVLGLQTTITPHSVGITIINISSRDLVERALRQQHVPDYFNGGSSQNSSYDSQPESELLFDDQEDLFNGGSSQIFSDDSQPESELLFDDQEAYTEEKEDDAI</sequence>
<feature type="compositionally biased region" description="Polar residues" evidence="1">
    <location>
        <begin position="71"/>
        <end position="84"/>
    </location>
</feature>
<dbReference type="EMBL" id="JBJKTR010000012">
    <property type="protein sequence ID" value="KAL3351795.1"/>
    <property type="molecule type" value="Genomic_DNA"/>
</dbReference>
<dbReference type="AlphaFoldDB" id="A0ABD2T6Z7"/>
<evidence type="ECO:0000256" key="1">
    <source>
        <dbReference type="SAM" id="MobiDB-lite"/>
    </source>
</evidence>
<comment type="caution">
    <text evidence="2">The sequence shown here is derived from an EMBL/GenBank/DDBJ whole genome shotgun (WGS) entry which is preliminary data.</text>
</comment>
<name>A0ABD2T6Z7_9SOLN</name>
<keyword evidence="3" id="KW-1185">Reference proteome</keyword>